<sequence>MFKNSSYLPQLLEVWKPKPLSGKFMSRFATIQRKFGL</sequence>
<reference evidence="1 2" key="1">
    <citation type="journal article" date="2013" name="Pathog. Dis.">
        <title>Genome sequences of 65 Helicobacter pylori strains isolated from asymptomatic individuals and patients with gastric cancer, peptic ulcer disease, or gastritis.</title>
        <authorList>
            <person name="Blanchard T.G."/>
            <person name="Czinn S.J."/>
            <person name="Correa P."/>
            <person name="Nakazawa T."/>
            <person name="Keelan M."/>
            <person name="Morningstar L."/>
            <person name="Santana-Cruz I."/>
            <person name="Maroo A."/>
            <person name="McCracken C."/>
            <person name="Shefchek K."/>
            <person name="Daugherty S."/>
            <person name="Song Y."/>
            <person name="Fraser C.M."/>
            <person name="Fricke W.F."/>
        </authorList>
    </citation>
    <scope>NUCLEOTIDE SEQUENCE [LARGE SCALE GENOMIC DNA]</scope>
    <source>
        <strain evidence="1 2">NQ4076</strain>
    </source>
</reference>
<gene>
    <name evidence="1" type="ORF">HPNQ4076_1111</name>
</gene>
<protein>
    <submittedName>
        <fullName evidence="1">Uncharacterized protein</fullName>
    </submittedName>
</protein>
<dbReference type="Proteomes" id="UP000004074">
    <property type="component" value="Unassembled WGS sequence"/>
</dbReference>
<dbReference type="EMBL" id="AKNX01000003">
    <property type="protein sequence ID" value="EJB33122.1"/>
    <property type="molecule type" value="Genomic_DNA"/>
</dbReference>
<comment type="caution">
    <text evidence="1">The sequence shown here is derived from an EMBL/GenBank/DDBJ whole genome shotgun (WGS) entry which is preliminary data.</text>
</comment>
<dbReference type="PATRIC" id="fig|992029.3.peg.1079"/>
<dbReference type="AlphaFoldDB" id="J0J603"/>
<evidence type="ECO:0000313" key="1">
    <source>
        <dbReference type="EMBL" id="EJB33122.1"/>
    </source>
</evidence>
<proteinExistence type="predicted"/>
<organism evidence="1 2">
    <name type="scientific">Helicobacter pylori NQ4076</name>
    <dbReference type="NCBI Taxonomy" id="992029"/>
    <lineage>
        <taxon>Bacteria</taxon>
        <taxon>Pseudomonadati</taxon>
        <taxon>Campylobacterota</taxon>
        <taxon>Epsilonproteobacteria</taxon>
        <taxon>Campylobacterales</taxon>
        <taxon>Helicobacteraceae</taxon>
        <taxon>Helicobacter</taxon>
    </lineage>
</organism>
<accession>J0J603</accession>
<evidence type="ECO:0000313" key="2">
    <source>
        <dbReference type="Proteomes" id="UP000004074"/>
    </source>
</evidence>
<name>J0J603_HELPX</name>